<dbReference type="InterPro" id="IPR055414">
    <property type="entry name" value="LRR_R13L4/SHOC2-like"/>
</dbReference>
<dbReference type="InterPro" id="IPR036388">
    <property type="entry name" value="WH-like_DNA-bd_sf"/>
</dbReference>
<dbReference type="FunFam" id="3.40.50.300:FF:001091">
    <property type="entry name" value="Probable disease resistance protein At1g61300"/>
    <property type="match status" value="1"/>
</dbReference>
<dbReference type="EMBL" id="BSYO01000034">
    <property type="protein sequence ID" value="GMH28173.1"/>
    <property type="molecule type" value="Genomic_DNA"/>
</dbReference>
<dbReference type="Pfam" id="PF00931">
    <property type="entry name" value="NB-ARC"/>
    <property type="match status" value="1"/>
</dbReference>
<proteinExistence type="predicted"/>
<dbReference type="InterPro" id="IPR044974">
    <property type="entry name" value="Disease_R_plants"/>
</dbReference>
<dbReference type="Gene3D" id="1.10.8.430">
    <property type="entry name" value="Helical domain of apoptotic protease-activating factors"/>
    <property type="match status" value="1"/>
</dbReference>
<dbReference type="SUPFAM" id="SSF52058">
    <property type="entry name" value="L domain-like"/>
    <property type="match status" value="1"/>
</dbReference>
<dbReference type="Pfam" id="PF23598">
    <property type="entry name" value="LRR_14"/>
    <property type="match status" value="1"/>
</dbReference>
<dbReference type="InterPro" id="IPR032675">
    <property type="entry name" value="LRR_dom_sf"/>
</dbReference>
<evidence type="ECO:0000256" key="2">
    <source>
        <dbReference type="ARBA" id="ARBA00022821"/>
    </source>
</evidence>
<dbReference type="Pfam" id="PF23559">
    <property type="entry name" value="WHD_DRP"/>
    <property type="match status" value="1"/>
</dbReference>
<keyword evidence="7" id="KW-1185">Reference proteome</keyword>
<dbReference type="InterPro" id="IPR042197">
    <property type="entry name" value="Apaf_helical"/>
</dbReference>
<dbReference type="FunFam" id="1.10.8.430:FF:000003">
    <property type="entry name" value="Probable disease resistance protein At5g66910"/>
    <property type="match status" value="1"/>
</dbReference>
<reference evidence="6" key="1">
    <citation type="submission" date="2023-05" db="EMBL/GenBank/DDBJ databases">
        <title>Nepenthes gracilis genome sequencing.</title>
        <authorList>
            <person name="Fukushima K."/>
        </authorList>
    </citation>
    <scope>NUCLEOTIDE SEQUENCE</scope>
    <source>
        <strain evidence="6">SING2019-196</strain>
    </source>
</reference>
<organism evidence="6 7">
    <name type="scientific">Nepenthes gracilis</name>
    <name type="common">Slender pitcher plant</name>
    <dbReference type="NCBI Taxonomy" id="150966"/>
    <lineage>
        <taxon>Eukaryota</taxon>
        <taxon>Viridiplantae</taxon>
        <taxon>Streptophyta</taxon>
        <taxon>Embryophyta</taxon>
        <taxon>Tracheophyta</taxon>
        <taxon>Spermatophyta</taxon>
        <taxon>Magnoliopsida</taxon>
        <taxon>eudicotyledons</taxon>
        <taxon>Gunneridae</taxon>
        <taxon>Pentapetalae</taxon>
        <taxon>Caryophyllales</taxon>
        <taxon>Nepenthaceae</taxon>
        <taxon>Nepenthes</taxon>
    </lineage>
</organism>
<sequence length="753" mass="87137">MGGSGKTTLARKLYNHKTIKQHFNCQAWVSISQEWNPQHILVEILRQAAGITQKTDEMVSIEGLVDKLRDYLKHKLYLIVLDDVWKKDALEDMLPAFPFENRGSKIIITTRIHEVVEFPDLPHFFHEPRHLTKDESWELFSKIALNHRECIDDYQQIGDFEKLGKEMLKKCEGLPLAIIALGGLLGAKGTTEEWEKVSKVVSSKVMGGRGTHTYGTVKDMLALSYHDLPYDLKPCFLYVALFPEDCEIPISMLTNMWIAEGFIMSQEETLEEAARQCLDELIQRCVVQVATSNYAGKVKTIRIHDLMRDLCIKKAKEQNFLEVFHRSSAPLELDEDATRSQSRRCIIHSYSSISVQIGTQNSHLRSLFIFGVAKVTFYCYELRATLSWEQVYKNFRLLRVLNISSSKTFDGTLPAEIGNLIHLRYLGIRGTNIIELPESIENLRNLLTLDYKSVVYFGRYEVRVPNVLWKLERLRHVFLPYDMICTTGLKLSTLKSLQTLCVVWGKNWMLNEMFTLSSSVKRLRIQGISSKEQLMAVFQCQSVTLDQLYSLHINWISCDENVKLQNLELLCHCNHLRKLKLYGRIGEESLPIQFPSKLKKKRLVYTHLTLPETMKNLGRLANLKYISLSTESYVGIEWTCRAGEFPQLEQLIIERLRNLEEWWVERGAMPHLTSLRIQQCKKLKKLPEGLKFIGSLRRLHIAYMSEAFYRWLNHEENNGEITGQGGEDLHIIRHIPTVTIMPQNWRDLSVGDE</sequence>
<dbReference type="InterPro" id="IPR002182">
    <property type="entry name" value="NB-ARC"/>
</dbReference>
<gene>
    <name evidence="6" type="ORF">Nepgr_030016</name>
</gene>
<dbReference type="Gene3D" id="3.40.50.300">
    <property type="entry name" value="P-loop containing nucleotide triphosphate hydrolases"/>
    <property type="match status" value="1"/>
</dbReference>
<feature type="domain" description="Disease resistance protein winged helix" evidence="4">
    <location>
        <begin position="241"/>
        <end position="311"/>
    </location>
</feature>
<feature type="domain" description="Disease resistance R13L4/SHOC-2-like LRR" evidence="5">
    <location>
        <begin position="392"/>
        <end position="703"/>
    </location>
</feature>
<dbReference type="AlphaFoldDB" id="A0AAD3TDP2"/>
<comment type="caution">
    <text evidence="6">The sequence shown here is derived from an EMBL/GenBank/DDBJ whole genome shotgun (WGS) entry which is preliminary data.</text>
</comment>
<dbReference type="PANTHER" id="PTHR23155">
    <property type="entry name" value="DISEASE RESISTANCE PROTEIN RP"/>
    <property type="match status" value="1"/>
</dbReference>
<dbReference type="SUPFAM" id="SSF52540">
    <property type="entry name" value="P-loop containing nucleoside triphosphate hydrolases"/>
    <property type="match status" value="1"/>
</dbReference>
<evidence type="ECO:0008006" key="8">
    <source>
        <dbReference type="Google" id="ProtNLM"/>
    </source>
</evidence>
<dbReference type="Proteomes" id="UP001279734">
    <property type="component" value="Unassembled WGS sequence"/>
</dbReference>
<protein>
    <recommendedName>
        <fullName evidence="8">NB-ARC domain-containing protein</fullName>
    </recommendedName>
</protein>
<dbReference type="Gene3D" id="3.80.10.10">
    <property type="entry name" value="Ribonuclease Inhibitor"/>
    <property type="match status" value="2"/>
</dbReference>
<evidence type="ECO:0000313" key="6">
    <source>
        <dbReference type="EMBL" id="GMH28173.1"/>
    </source>
</evidence>
<dbReference type="InterPro" id="IPR058922">
    <property type="entry name" value="WHD_DRP"/>
</dbReference>
<accession>A0AAD3TDP2</accession>
<dbReference type="GO" id="GO:0043531">
    <property type="term" value="F:ADP binding"/>
    <property type="evidence" value="ECO:0007669"/>
    <property type="project" value="InterPro"/>
</dbReference>
<dbReference type="GO" id="GO:0098542">
    <property type="term" value="P:defense response to other organism"/>
    <property type="evidence" value="ECO:0007669"/>
    <property type="project" value="TreeGrafter"/>
</dbReference>
<evidence type="ECO:0000313" key="7">
    <source>
        <dbReference type="Proteomes" id="UP001279734"/>
    </source>
</evidence>
<keyword evidence="2" id="KW-0611">Plant defense</keyword>
<evidence type="ECO:0000259" key="4">
    <source>
        <dbReference type="Pfam" id="PF23559"/>
    </source>
</evidence>
<evidence type="ECO:0000259" key="3">
    <source>
        <dbReference type="Pfam" id="PF00931"/>
    </source>
</evidence>
<dbReference type="PRINTS" id="PR00364">
    <property type="entry name" value="DISEASERSIST"/>
</dbReference>
<dbReference type="PANTHER" id="PTHR23155:SF1205">
    <property type="entry name" value="DISEASE RESISTANCE PROTEIN RPM1"/>
    <property type="match status" value="1"/>
</dbReference>
<evidence type="ECO:0000259" key="5">
    <source>
        <dbReference type="Pfam" id="PF23598"/>
    </source>
</evidence>
<dbReference type="InterPro" id="IPR027417">
    <property type="entry name" value="P-loop_NTPase"/>
</dbReference>
<name>A0AAD3TDP2_NEPGR</name>
<feature type="domain" description="NB-ARC" evidence="3">
    <location>
        <begin position="1"/>
        <end position="148"/>
    </location>
</feature>
<evidence type="ECO:0000256" key="1">
    <source>
        <dbReference type="ARBA" id="ARBA00022737"/>
    </source>
</evidence>
<dbReference type="FunFam" id="1.10.10.10:FF:000322">
    <property type="entry name" value="Probable disease resistance protein At1g63360"/>
    <property type="match status" value="1"/>
</dbReference>
<keyword evidence="1" id="KW-0677">Repeat</keyword>
<dbReference type="Gene3D" id="1.10.10.10">
    <property type="entry name" value="Winged helix-like DNA-binding domain superfamily/Winged helix DNA-binding domain"/>
    <property type="match status" value="1"/>
</dbReference>